<evidence type="ECO:0000313" key="1">
    <source>
        <dbReference type="EMBL" id="CAB3255820.1"/>
    </source>
</evidence>
<dbReference type="EMBL" id="CADEBC010000578">
    <property type="protein sequence ID" value="CAB3255820.1"/>
    <property type="molecule type" value="Genomic_DNA"/>
</dbReference>
<gene>
    <name evidence="1" type="ORF">APLA_LOCUS15054</name>
</gene>
<dbReference type="Proteomes" id="UP000494106">
    <property type="component" value="Unassembled WGS sequence"/>
</dbReference>
<proteinExistence type="predicted"/>
<comment type="caution">
    <text evidence="1">The sequence shown here is derived from an EMBL/GenBank/DDBJ whole genome shotgun (WGS) entry which is preliminary data.</text>
</comment>
<sequence>MLLFSAKTTRMMERLILLLTKLRMGSMLKKVEWLLMVFKHKAGLLKLVMMTKFIEYTADENRFVSQGDCLPTSPIPEEILKALEQNARDKASDIYDDDVPTYNNQQQFYNTNTQPINYNEDYIVTNSAGLHNAADFIKQSVQKTYLPPLVHRNQNQRNGKYNARNGYTY</sequence>
<evidence type="ECO:0000313" key="2">
    <source>
        <dbReference type="Proteomes" id="UP000494106"/>
    </source>
</evidence>
<organism evidence="1 2">
    <name type="scientific">Arctia plantaginis</name>
    <name type="common">Wood tiger moth</name>
    <name type="synonym">Phalaena plantaginis</name>
    <dbReference type="NCBI Taxonomy" id="874455"/>
    <lineage>
        <taxon>Eukaryota</taxon>
        <taxon>Metazoa</taxon>
        <taxon>Ecdysozoa</taxon>
        <taxon>Arthropoda</taxon>
        <taxon>Hexapoda</taxon>
        <taxon>Insecta</taxon>
        <taxon>Pterygota</taxon>
        <taxon>Neoptera</taxon>
        <taxon>Endopterygota</taxon>
        <taxon>Lepidoptera</taxon>
        <taxon>Glossata</taxon>
        <taxon>Ditrysia</taxon>
        <taxon>Noctuoidea</taxon>
        <taxon>Erebidae</taxon>
        <taxon>Arctiinae</taxon>
        <taxon>Arctia</taxon>
    </lineage>
</organism>
<name>A0A8S1BBV9_ARCPL</name>
<accession>A0A8S1BBV9</accession>
<protein>
    <submittedName>
        <fullName evidence="1">Uncharacterized protein</fullName>
    </submittedName>
</protein>
<dbReference type="AlphaFoldDB" id="A0A8S1BBV9"/>
<reference evidence="1 2" key="1">
    <citation type="submission" date="2020-04" db="EMBL/GenBank/DDBJ databases">
        <authorList>
            <person name="Wallbank WR R."/>
            <person name="Pardo Diaz C."/>
            <person name="Kozak K."/>
            <person name="Martin S."/>
            <person name="Jiggins C."/>
            <person name="Moest M."/>
            <person name="Warren A I."/>
            <person name="Byers J.R.P. K."/>
            <person name="Montejo-Kovacevich G."/>
            <person name="Yen C E."/>
        </authorList>
    </citation>
    <scope>NUCLEOTIDE SEQUENCE [LARGE SCALE GENOMIC DNA]</scope>
</reference>
<keyword evidence="2" id="KW-1185">Reference proteome</keyword>